<keyword evidence="1" id="KW-0175">Coiled coil</keyword>
<comment type="caution">
    <text evidence="3">The sequence shown here is derived from an EMBL/GenBank/DDBJ whole genome shotgun (WGS) entry which is preliminary data.</text>
</comment>
<feature type="domain" description="FP protein C-terminal" evidence="2">
    <location>
        <begin position="144"/>
        <end position="195"/>
    </location>
</feature>
<proteinExistence type="predicted"/>
<name>A0A922SH25_SPOEX</name>
<protein>
    <recommendedName>
        <fullName evidence="2">FP protein C-terminal domain-containing protein</fullName>
    </recommendedName>
</protein>
<dbReference type="Pfam" id="PF25298">
    <property type="entry name" value="Baculo_FP_2nd"/>
    <property type="match status" value="1"/>
</dbReference>
<gene>
    <name evidence="3" type="ORF">HF086_008308</name>
</gene>
<evidence type="ECO:0000313" key="3">
    <source>
        <dbReference type="EMBL" id="KAH9636859.1"/>
    </source>
</evidence>
<dbReference type="Proteomes" id="UP000814243">
    <property type="component" value="Unassembled WGS sequence"/>
</dbReference>
<accession>A0A922SH25</accession>
<organism evidence="3 4">
    <name type="scientific">Spodoptera exigua</name>
    <name type="common">Beet armyworm</name>
    <name type="synonym">Noctua fulgens</name>
    <dbReference type="NCBI Taxonomy" id="7107"/>
    <lineage>
        <taxon>Eukaryota</taxon>
        <taxon>Metazoa</taxon>
        <taxon>Ecdysozoa</taxon>
        <taxon>Arthropoda</taxon>
        <taxon>Hexapoda</taxon>
        <taxon>Insecta</taxon>
        <taxon>Pterygota</taxon>
        <taxon>Neoptera</taxon>
        <taxon>Endopterygota</taxon>
        <taxon>Lepidoptera</taxon>
        <taxon>Glossata</taxon>
        <taxon>Ditrysia</taxon>
        <taxon>Noctuoidea</taxon>
        <taxon>Noctuidae</taxon>
        <taxon>Amphipyrinae</taxon>
        <taxon>Spodoptera</taxon>
    </lineage>
</organism>
<evidence type="ECO:0000259" key="2">
    <source>
        <dbReference type="Pfam" id="PF25298"/>
    </source>
</evidence>
<dbReference type="InterPro" id="IPR057251">
    <property type="entry name" value="FP_C"/>
</dbReference>
<dbReference type="AlphaFoldDB" id="A0A922SH25"/>
<dbReference type="EMBL" id="JACEFF010000471">
    <property type="protein sequence ID" value="KAH9636859.1"/>
    <property type="molecule type" value="Genomic_DNA"/>
</dbReference>
<evidence type="ECO:0000256" key="1">
    <source>
        <dbReference type="SAM" id="Coils"/>
    </source>
</evidence>
<sequence length="199" mass="23093">MSNKYDEFLNKITQLESARREDKKNIEYLEEKVEYLERKSKSTGIEIRNVPKKSGETKSDLCKIVESIAKTVSVDMGQNCIKDIYRIKSKDSSKPIIAEFTTVLIKEKVLGNVKIFNKSKIPSKKLNSTHLGLQGQLYLAETLTTKAQKLFYLARNFQKQYNYDFCWTSHGVIYLRKKGESPHIKIISEMDIEQLRKSE</sequence>
<reference evidence="3" key="1">
    <citation type="journal article" date="2021" name="G3 (Bethesda)">
        <title>Genome and transcriptome analysis of the beet armyworm Spodoptera exigua reveals targets for pest control. .</title>
        <authorList>
            <person name="Simon S."/>
            <person name="Breeschoten T."/>
            <person name="Jansen H.J."/>
            <person name="Dirks R.P."/>
            <person name="Schranz M.E."/>
            <person name="Ros V.I.D."/>
        </authorList>
    </citation>
    <scope>NUCLEOTIDE SEQUENCE</scope>
    <source>
        <strain evidence="3">TB_SE_WUR_2020</strain>
    </source>
</reference>
<evidence type="ECO:0000313" key="4">
    <source>
        <dbReference type="Proteomes" id="UP000814243"/>
    </source>
</evidence>
<feature type="coiled-coil region" evidence="1">
    <location>
        <begin position="5"/>
        <end position="39"/>
    </location>
</feature>